<accession>A0A0C2DII6</accession>
<dbReference type="InterPro" id="IPR050912">
    <property type="entry name" value="LOX-like_protein"/>
</dbReference>
<dbReference type="GO" id="GO:0005615">
    <property type="term" value="C:extracellular space"/>
    <property type="evidence" value="ECO:0007669"/>
    <property type="project" value="TreeGrafter"/>
</dbReference>
<feature type="compositionally biased region" description="Low complexity" evidence="1">
    <location>
        <begin position="38"/>
        <end position="55"/>
    </location>
</feature>
<feature type="region of interest" description="Disordered" evidence="1">
    <location>
        <begin position="14"/>
        <end position="74"/>
    </location>
</feature>
<name>A0A0C2DII6_9BACT</name>
<dbReference type="PANTHER" id="PTHR45817:SF4">
    <property type="entry name" value="LYSYL OXIDASE-LIKE-RELATED"/>
    <property type="match status" value="1"/>
</dbReference>
<dbReference type="Proteomes" id="UP000031599">
    <property type="component" value="Unassembled WGS sequence"/>
</dbReference>
<evidence type="ECO:0000313" key="2">
    <source>
        <dbReference type="EMBL" id="KIG19482.1"/>
    </source>
</evidence>
<dbReference type="EMBL" id="JMCC02000002">
    <property type="protein sequence ID" value="KIG19482.1"/>
    <property type="molecule type" value="Genomic_DNA"/>
</dbReference>
<dbReference type="PANTHER" id="PTHR45817">
    <property type="entry name" value="LYSYL OXIDASE-LIKE-RELATED"/>
    <property type="match status" value="1"/>
</dbReference>
<reference evidence="2 3" key="1">
    <citation type="submission" date="2014-12" db="EMBL/GenBank/DDBJ databases">
        <title>Genome assembly of Enhygromyxa salina DSM 15201.</title>
        <authorList>
            <person name="Sharma G."/>
            <person name="Subramanian S."/>
        </authorList>
    </citation>
    <scope>NUCLEOTIDE SEQUENCE [LARGE SCALE GENOMIC DNA]</scope>
    <source>
        <strain evidence="2 3">DSM 15201</strain>
    </source>
</reference>
<evidence type="ECO:0000313" key="3">
    <source>
        <dbReference type="Proteomes" id="UP000031599"/>
    </source>
</evidence>
<dbReference type="InterPro" id="IPR001695">
    <property type="entry name" value="Lysyl_oxidase"/>
</dbReference>
<dbReference type="GO" id="GO:0004720">
    <property type="term" value="F:protein-lysine 6-oxidase activity"/>
    <property type="evidence" value="ECO:0007669"/>
    <property type="project" value="TreeGrafter"/>
</dbReference>
<dbReference type="GO" id="GO:0005507">
    <property type="term" value="F:copper ion binding"/>
    <property type="evidence" value="ECO:0007669"/>
    <property type="project" value="InterPro"/>
</dbReference>
<dbReference type="Pfam" id="PF01186">
    <property type="entry name" value="Lysyl_oxidase"/>
    <property type="match status" value="1"/>
</dbReference>
<organism evidence="2 3">
    <name type="scientific">Enhygromyxa salina</name>
    <dbReference type="NCBI Taxonomy" id="215803"/>
    <lineage>
        <taxon>Bacteria</taxon>
        <taxon>Pseudomonadati</taxon>
        <taxon>Myxococcota</taxon>
        <taxon>Polyangia</taxon>
        <taxon>Nannocystales</taxon>
        <taxon>Nannocystaceae</taxon>
        <taxon>Enhygromyxa</taxon>
    </lineage>
</organism>
<comment type="caution">
    <text evidence="2">The sequence shown here is derived from an EMBL/GenBank/DDBJ whole genome shotgun (WGS) entry which is preliminary data.</text>
</comment>
<evidence type="ECO:0000256" key="1">
    <source>
        <dbReference type="SAM" id="MobiDB-lite"/>
    </source>
</evidence>
<dbReference type="AlphaFoldDB" id="A0A0C2DII6"/>
<sequence length="604" mass="64081">MRLAVWLAVSAAPLGCADSGGNEGDPTDLDGSSGGSDTGTTSGDDNDTSGTATDTGPDELPPAPTLSSPSDGATQLPIETELCWNLVDDPEGEPLRYRVFIDDTVLSGGVLEPEAGYEGPCVGPLLFALERSYEWQVQAFELDDPTRSSPKSEAWTFSTVGDGLSETVFVDPFTEDLGWTLSGDASSGAWVRGDPNEAFDEGVRSQPGVCQGGTSCYFTGFNPRGLADQADVSGGATILTSPPFDLSGAATASVRLHRFFHKSEVMSGPALNVELLVPNAAAPDGHDAYELELLETATSELALNAWTPREYMACGLPMAAGSRLRITATDEGSGILEAAIDSVSVHAYDDPSVCSPAPGGACDPTLANPCPNELLCCLQGAVNLGVYRCETPVPGLDFDNPPATAADPGNGPLGCDAPDLIVDPTFIEPLFTDIFISDATCELLEGCVGSTGWRTVMLFTAATPNIGSTDMALGVPANLPELFHYSACHDHYHFDEFARYELLEGDTVVATGHKQAFCLLDQISWAWPFELPKFDCVNQGVSRGFTDVYEAGLPCQWVDVTDTPPGDYMLRIALNQPRPAHAQPMLNERDYTNNVIEFPVIIPE</sequence>
<gene>
    <name evidence="2" type="ORF">DB30_02763</name>
</gene>
<protein>
    <submittedName>
        <fullName evidence="2">Lysyl oxidase</fullName>
    </submittedName>
</protein>
<dbReference type="PRINTS" id="PR00074">
    <property type="entry name" value="LYSYLOXIDASE"/>
</dbReference>
<proteinExistence type="predicted"/>